<dbReference type="AlphaFoldDB" id="A0A8S2HEX8"/>
<accession>A0A8S2HEX8</accession>
<dbReference type="EMBL" id="CAJNOK010002193">
    <property type="protein sequence ID" value="CAF0848911.1"/>
    <property type="molecule type" value="Genomic_DNA"/>
</dbReference>
<evidence type="ECO:0000313" key="2">
    <source>
        <dbReference type="EMBL" id="CAF3634169.1"/>
    </source>
</evidence>
<name>A0A8S2HEX8_9BILA</name>
<comment type="caution">
    <text evidence="2">The sequence shown here is derived from an EMBL/GenBank/DDBJ whole genome shotgun (WGS) entry which is preliminary data.</text>
</comment>
<dbReference type="Proteomes" id="UP000682733">
    <property type="component" value="Unassembled WGS sequence"/>
</dbReference>
<gene>
    <name evidence="1" type="ORF">OVA965_LOCUS7036</name>
    <name evidence="2" type="ORF">TMI583_LOCUS7032</name>
</gene>
<dbReference type="Proteomes" id="UP000677228">
    <property type="component" value="Unassembled WGS sequence"/>
</dbReference>
<proteinExistence type="predicted"/>
<evidence type="ECO:0000313" key="3">
    <source>
        <dbReference type="Proteomes" id="UP000682733"/>
    </source>
</evidence>
<evidence type="ECO:0000313" key="1">
    <source>
        <dbReference type="EMBL" id="CAF0848911.1"/>
    </source>
</evidence>
<sequence length="80" mass="8864">MPEIRCSESVPEDVGKDPTGSDIFWALPADESDFAGFGRISVISTHDNTVLSLIDAARDSNQNFIAIYLNSSYRENDEDH</sequence>
<feature type="non-terminal residue" evidence="2">
    <location>
        <position position="1"/>
    </location>
</feature>
<organism evidence="2 3">
    <name type="scientific">Didymodactylos carnosus</name>
    <dbReference type="NCBI Taxonomy" id="1234261"/>
    <lineage>
        <taxon>Eukaryota</taxon>
        <taxon>Metazoa</taxon>
        <taxon>Spiralia</taxon>
        <taxon>Gnathifera</taxon>
        <taxon>Rotifera</taxon>
        <taxon>Eurotatoria</taxon>
        <taxon>Bdelloidea</taxon>
        <taxon>Philodinida</taxon>
        <taxon>Philodinidae</taxon>
        <taxon>Didymodactylos</taxon>
    </lineage>
</organism>
<protein>
    <submittedName>
        <fullName evidence="2">Uncharacterized protein</fullName>
    </submittedName>
</protein>
<dbReference type="EMBL" id="CAJOBA010002193">
    <property type="protein sequence ID" value="CAF3634169.1"/>
    <property type="molecule type" value="Genomic_DNA"/>
</dbReference>
<reference evidence="2" key="1">
    <citation type="submission" date="2021-02" db="EMBL/GenBank/DDBJ databases">
        <authorList>
            <person name="Nowell W R."/>
        </authorList>
    </citation>
    <scope>NUCLEOTIDE SEQUENCE</scope>
</reference>